<proteinExistence type="predicted"/>
<evidence type="ECO:0000313" key="2">
    <source>
        <dbReference type="Proteomes" id="UP000190962"/>
    </source>
</evidence>
<dbReference type="NCBIfam" id="TIGR04267">
    <property type="entry name" value="mod_HExxH"/>
    <property type="match status" value="1"/>
</dbReference>
<sequence length="328" mass="36812">MNDFRFAPDAQRARLIDHRMRTLLGESLEHIADQIRGQISFNEEQLQNIATRLKQGEKYPPSTFAIYTELVKILLAGNFAEAEGLLAELLQEKPVTNTPQIAPLDSPLLARQAERMKQLMGSDPDTEFPITAPSQQVTETFTSRLGETMKLMESTIPELAGEINALISQIIMVVPDSESDYRFDGGSSYMMWGGLFLNALSHENEIALLEVLAHESAHMLLFGFCRDEMLVSNSDDELFPSPLRFDPRPMDGIYHATWVSARMHWAMSQLINSGQLTQPQLELATSHMQADKVNFENGYGVVKQHAKLTPTGRAVMQPARDYMDSVPN</sequence>
<reference evidence="1 2" key="1">
    <citation type="submission" date="2016-11" db="EMBL/GenBank/DDBJ databases">
        <title>Mixed transmission modes and dynamic genome evolution in an obligate animal-bacterial symbiosis.</title>
        <authorList>
            <person name="Russell S.L."/>
            <person name="Corbett-Detig R.B."/>
            <person name="Cavanaugh C.M."/>
        </authorList>
    </citation>
    <scope>NUCLEOTIDE SEQUENCE [LARGE SCALE GENOMIC DNA]</scope>
    <source>
        <strain evidence="1">MA-KB16</strain>
    </source>
</reference>
<dbReference type="AlphaFoldDB" id="A0A1T2DM38"/>
<evidence type="ECO:0008006" key="3">
    <source>
        <dbReference type="Google" id="ProtNLM"/>
    </source>
</evidence>
<dbReference type="GeneID" id="86990350"/>
<name>A0A1T2DM38_SOVGS</name>
<dbReference type="Proteomes" id="UP000190962">
    <property type="component" value="Unassembled WGS sequence"/>
</dbReference>
<dbReference type="RefSeq" id="WP_078452908.1">
    <property type="nucleotide sequence ID" value="NZ_MPNX01000006.1"/>
</dbReference>
<protein>
    <recommendedName>
        <fullName evidence="3">HEXXH motif domain-containing protein</fullName>
    </recommendedName>
</protein>
<evidence type="ECO:0000313" key="1">
    <source>
        <dbReference type="EMBL" id="OOY35225.1"/>
    </source>
</evidence>
<gene>
    <name evidence="1" type="ORF">BOV88_05750</name>
</gene>
<organism evidence="1 2">
    <name type="scientific">Solemya velum gill symbiont</name>
    <dbReference type="NCBI Taxonomy" id="2340"/>
    <lineage>
        <taxon>Bacteria</taxon>
        <taxon>Pseudomonadati</taxon>
        <taxon>Pseudomonadota</taxon>
        <taxon>Gammaproteobacteria</taxon>
        <taxon>sulfur-oxidizing symbionts</taxon>
    </lineage>
</organism>
<dbReference type="InterPro" id="IPR026337">
    <property type="entry name" value="AKG_HExxH"/>
</dbReference>
<accession>A0A1T2DM38</accession>
<dbReference type="EMBL" id="MPNX01000006">
    <property type="protein sequence ID" value="OOY35225.1"/>
    <property type="molecule type" value="Genomic_DNA"/>
</dbReference>
<comment type="caution">
    <text evidence="1">The sequence shown here is derived from an EMBL/GenBank/DDBJ whole genome shotgun (WGS) entry which is preliminary data.</text>
</comment>